<name>A0A1G8C5L3_9BACI</name>
<dbReference type="GO" id="GO:0046417">
    <property type="term" value="P:chorismate metabolic process"/>
    <property type="evidence" value="ECO:0007669"/>
    <property type="project" value="TreeGrafter"/>
</dbReference>
<dbReference type="PROSITE" id="PS51167">
    <property type="entry name" value="CHORISMATE_MUT_1"/>
    <property type="match status" value="1"/>
</dbReference>
<dbReference type="InterPro" id="IPR035959">
    <property type="entry name" value="RutC-like_sf"/>
</dbReference>
<keyword evidence="3" id="KW-0413">Isomerase</keyword>
<evidence type="ECO:0000256" key="2">
    <source>
        <dbReference type="PIRSR" id="PIRSR005965-1"/>
    </source>
</evidence>
<dbReference type="SUPFAM" id="SSF55298">
    <property type="entry name" value="YjgF-like"/>
    <property type="match status" value="1"/>
</dbReference>
<dbReference type="RefSeq" id="WP_091579661.1">
    <property type="nucleotide sequence ID" value="NZ_FNDU01000001.1"/>
</dbReference>
<proteinExistence type="predicted"/>
<dbReference type="PANTHER" id="PTHR21164:SF0">
    <property type="entry name" value="CHORISMATE MUTASE AROH"/>
    <property type="match status" value="1"/>
</dbReference>
<dbReference type="PIRSF" id="PIRSF005965">
    <property type="entry name" value="Chor_mut_AroH"/>
    <property type="match status" value="1"/>
</dbReference>
<accession>A0A1G8C5L3</accession>
<dbReference type="Pfam" id="PF07736">
    <property type="entry name" value="CM_1"/>
    <property type="match status" value="1"/>
</dbReference>
<evidence type="ECO:0000256" key="1">
    <source>
        <dbReference type="NCBIfam" id="TIGR01796"/>
    </source>
</evidence>
<evidence type="ECO:0000256" key="3">
    <source>
        <dbReference type="PROSITE-ProRule" id="PRU00514"/>
    </source>
</evidence>
<keyword evidence="2 3" id="KW-0057">Aromatic amino acid biosynthesis</keyword>
<sequence length="124" mass="14239">MIRGVRGAITIDNNTEEDIVHSTKVLLEEMINENELKPEFVSHIWFTTTSDIDAAFPAKATRLFDGWQWVPVMCAQEINVSNSIPLCIRIMLTAELDTAQEDVQHIYLREAKQLRPDLELTKKK</sequence>
<dbReference type="GO" id="GO:0004106">
    <property type="term" value="F:chorismate mutase activity"/>
    <property type="evidence" value="ECO:0007669"/>
    <property type="project" value="UniProtKB-UniRule"/>
</dbReference>
<dbReference type="Gene3D" id="3.30.1330.40">
    <property type="entry name" value="RutC-like"/>
    <property type="match status" value="1"/>
</dbReference>
<feature type="binding site" evidence="2">
    <location>
        <position position="107"/>
    </location>
    <ligand>
        <name>prephenate</name>
        <dbReference type="ChEBI" id="CHEBI:29934"/>
    </ligand>
</feature>
<feature type="binding site" evidence="2">
    <location>
        <position position="6"/>
    </location>
    <ligand>
        <name>prephenate</name>
        <dbReference type="ChEBI" id="CHEBI:29934"/>
    </ligand>
</feature>
<reference evidence="4 5" key="1">
    <citation type="submission" date="2016-10" db="EMBL/GenBank/DDBJ databases">
        <authorList>
            <person name="de Groot N.N."/>
        </authorList>
    </citation>
    <scope>NUCLEOTIDE SEQUENCE [LARGE SCALE GENOMIC DNA]</scope>
    <source>
        <strain evidence="5">P4B,CCM 7963,CECT 7998,DSM 25260,IBRC-M 10614,KCTC 13821</strain>
    </source>
</reference>
<dbReference type="GO" id="GO:0009073">
    <property type="term" value="P:aromatic amino acid family biosynthetic process"/>
    <property type="evidence" value="ECO:0007669"/>
    <property type="project" value="UniProtKB-UniRule"/>
</dbReference>
<organism evidence="4 5">
    <name type="scientific">Alteribacillus bidgolensis</name>
    <dbReference type="NCBI Taxonomy" id="930129"/>
    <lineage>
        <taxon>Bacteria</taxon>
        <taxon>Bacillati</taxon>
        <taxon>Bacillota</taxon>
        <taxon>Bacilli</taxon>
        <taxon>Bacillales</taxon>
        <taxon>Bacillaceae</taxon>
        <taxon>Alteribacillus</taxon>
    </lineage>
</organism>
<dbReference type="PANTHER" id="PTHR21164">
    <property type="entry name" value="CHORISMATE MUTASE"/>
    <property type="match status" value="1"/>
</dbReference>
<feature type="binding site" evidence="2">
    <location>
        <position position="89"/>
    </location>
    <ligand>
        <name>prephenate</name>
        <dbReference type="ChEBI" id="CHEBI:29934"/>
    </ligand>
</feature>
<evidence type="ECO:0000313" key="4">
    <source>
        <dbReference type="EMBL" id="SDH40797.1"/>
    </source>
</evidence>
<dbReference type="EMBL" id="FNDU01000001">
    <property type="protein sequence ID" value="SDH40797.1"/>
    <property type="molecule type" value="Genomic_DNA"/>
</dbReference>
<dbReference type="Proteomes" id="UP000199017">
    <property type="component" value="Unassembled WGS sequence"/>
</dbReference>
<dbReference type="EC" id="5.4.99.5" evidence="1 3"/>
<dbReference type="CDD" id="cd02185">
    <property type="entry name" value="AroH"/>
    <property type="match status" value="1"/>
</dbReference>
<evidence type="ECO:0000313" key="5">
    <source>
        <dbReference type="Proteomes" id="UP000199017"/>
    </source>
</evidence>
<dbReference type="STRING" id="930129.SAMN05216352_101204"/>
<dbReference type="OrthoDB" id="9802232at2"/>
<dbReference type="AlphaFoldDB" id="A0A1G8C5L3"/>
<gene>
    <name evidence="4" type="ORF">SAMN05216352_101204</name>
</gene>
<protein>
    <recommendedName>
        <fullName evidence="1 3">chorismate mutase</fullName>
        <ecNumber evidence="1 3">5.4.99.5</ecNumber>
    </recommendedName>
</protein>
<comment type="catalytic activity">
    <reaction evidence="3">
        <text>chorismate = prephenate</text>
        <dbReference type="Rhea" id="RHEA:13897"/>
        <dbReference type="ChEBI" id="CHEBI:29748"/>
        <dbReference type="ChEBI" id="CHEBI:29934"/>
        <dbReference type="EC" id="5.4.99.5"/>
    </reaction>
</comment>
<dbReference type="GO" id="GO:0008652">
    <property type="term" value="P:amino acid biosynthetic process"/>
    <property type="evidence" value="ECO:0007669"/>
    <property type="project" value="UniProtKB-UniRule"/>
</dbReference>
<dbReference type="InterPro" id="IPR008243">
    <property type="entry name" value="Chorismate_mutase_AroH"/>
</dbReference>
<keyword evidence="5" id="KW-1185">Reference proteome</keyword>
<keyword evidence="2 3" id="KW-0028">Amino-acid biosynthesis</keyword>
<dbReference type="UniPathway" id="UPA00120">
    <property type="reaction ID" value="UER00203"/>
</dbReference>
<dbReference type="NCBIfam" id="TIGR01796">
    <property type="entry name" value="CM_mono_aroH"/>
    <property type="match status" value="1"/>
</dbReference>